<dbReference type="Pfam" id="PF10441">
    <property type="entry name" value="Urb2"/>
    <property type="match status" value="1"/>
</dbReference>
<dbReference type="EMBL" id="JPKY01000001">
    <property type="protein sequence ID" value="KFH49030.1"/>
    <property type="molecule type" value="Genomic_DNA"/>
</dbReference>
<comment type="caution">
    <text evidence="2">The sequence shown here is derived from an EMBL/GenBank/DDBJ whole genome shotgun (WGS) entry which is preliminary data.</text>
</comment>
<dbReference type="PANTHER" id="PTHR15682:SF2">
    <property type="entry name" value="UNHEALTHY RIBOSOME BIOGENESIS PROTEIN 2 HOMOLOG"/>
    <property type="match status" value="1"/>
</dbReference>
<accession>A0A086TI48</accession>
<reference evidence="3" key="1">
    <citation type="journal article" date="2014" name="Genome Announc.">
        <title>Genome sequence and annotation of Acremonium chrysogenum, producer of the beta-lactam antibiotic cephalosporin C.</title>
        <authorList>
            <person name="Terfehr D."/>
            <person name="Dahlmann T.A."/>
            <person name="Specht T."/>
            <person name="Zadra I."/>
            <person name="Kuernsteiner H."/>
            <person name="Kueck U."/>
        </authorList>
    </citation>
    <scope>NUCLEOTIDE SEQUENCE [LARGE SCALE GENOMIC DNA]</scope>
    <source>
        <strain evidence="3">ATCC 11550 / CBS 779.69 / DSM 880 / IAM 14645 / JCM 23072 / IMI 49137</strain>
    </source>
</reference>
<dbReference type="Proteomes" id="UP000029964">
    <property type="component" value="Unassembled WGS sequence"/>
</dbReference>
<evidence type="ECO:0000313" key="3">
    <source>
        <dbReference type="Proteomes" id="UP000029964"/>
    </source>
</evidence>
<dbReference type="OrthoDB" id="160374at2759"/>
<dbReference type="PANTHER" id="PTHR15682">
    <property type="entry name" value="UNHEALTHY RIBOSOME BIOGENESIS PROTEIN 2 HOMOLOG"/>
    <property type="match status" value="1"/>
</dbReference>
<dbReference type="GO" id="GO:0042254">
    <property type="term" value="P:ribosome biogenesis"/>
    <property type="evidence" value="ECO:0007669"/>
    <property type="project" value="TreeGrafter"/>
</dbReference>
<dbReference type="HOGENOM" id="CLU_255115_0_0_1"/>
<dbReference type="InterPro" id="IPR018849">
    <property type="entry name" value="Urb2/Npa2_C"/>
</dbReference>
<organism evidence="2 3">
    <name type="scientific">Hapsidospora chrysogenum (strain ATCC 11550 / CBS 779.69 / DSM 880 / IAM 14645 / JCM 23072 / IMI 49137)</name>
    <name type="common">Acremonium chrysogenum</name>
    <dbReference type="NCBI Taxonomy" id="857340"/>
    <lineage>
        <taxon>Eukaryota</taxon>
        <taxon>Fungi</taxon>
        <taxon>Dikarya</taxon>
        <taxon>Ascomycota</taxon>
        <taxon>Pezizomycotina</taxon>
        <taxon>Sordariomycetes</taxon>
        <taxon>Hypocreomycetidae</taxon>
        <taxon>Hypocreales</taxon>
        <taxon>Bionectriaceae</taxon>
        <taxon>Hapsidospora</taxon>
    </lineage>
</organism>
<dbReference type="InterPro" id="IPR052609">
    <property type="entry name" value="Ribosome_Biogenesis_Reg"/>
</dbReference>
<dbReference type="GO" id="GO:0005730">
    <property type="term" value="C:nucleolus"/>
    <property type="evidence" value="ECO:0007669"/>
    <property type="project" value="TreeGrafter"/>
</dbReference>
<proteinExistence type="predicted"/>
<evidence type="ECO:0000259" key="1">
    <source>
        <dbReference type="Pfam" id="PF10441"/>
    </source>
</evidence>
<protein>
    <submittedName>
        <fullName evidence="2">Nucleolar pre-ribosomal-associated protein-like protein</fullName>
    </submittedName>
</protein>
<gene>
    <name evidence="2" type="ORF">ACRE_000940</name>
</gene>
<dbReference type="STRING" id="857340.A0A086TI48"/>
<sequence>MPEKTDLIKTVRGLDQSGPGENGEILGHLWTCLAASADRNFHAAEENILRWLLKSMKGTTPAAETLRRYPLTWRLLGCVFQKIPLFPLAKALADRRFLAVLQQTLKEVAAASPETSPSQSTKRRRFPSANFSLEDLKSIQGRIQSSQAIIEALGRLIGLIDESTLPSARDKIGAEHVKSLFGAAGTGAATIEAPLLSMCNTLLESGHAEDVEDCENWIATISSTWNQHLQGNNDSLEVAAHLFTPAAILLANLENLIPHELPIPEGLRTRWSADLQKFMHKTLILPARSAFVNQKKDEAIVIALQVADGRIEAAAPALYLFASTATGPVAQNSARKGSAEWMKRVFQVAMESLKGRPRTDYVAVMKKILEQARQRSMAVRVEDLRSVCREYAIDQEAHGTDWSLVANLAQCDPDMFQGGEEGSKLLKEVCARTLDDHIPDDQSSAVSQVVRAVIQGFRTARDFPSFLKLWYQQLSEIEQRKLKLSPWLSVGREGDTTISSKTWIEQELSTKQLVDILDWVEAQETRPKALCVWLNGVSEGIESDEFKDAMGEKLFGLAQRISKSKSDITALKWRIMAKAFAWAPLSSRDEIWGQIKDPLHKILKKSPVISAETFEAFKCASRMCVSASPDGAQSADATKLVSKFTTRLAGEVASAGVADDRHLPLCLESETESEFTEESGLQQYLAWYLRGSSRLGRLYFQKEGQIPLPVQGAVSDEKATPRGLEAAWHCLLGNDYSINDAKLAENIVDRAVTALIESKRNKHWPDEQGQMWLRLISSLPFDTVTRQQRERIMAVLMDAFRSGKSPNKTTSRGWNLALSLGAKLMARSTFYEGMSFQHLVDAAQMVSQAFADSAGESKSQEELIRRYSRLASATIRQMAENIDERSLSYFAEASAFVSRCQSVLEGDRGQELPPLHLTLLKALHRELSQSPSCQGHLQLASLPSDAKAALGQGVGCFFREWVNEKKLFSKPNAAADSRLLALTYASQPLEDLPGLQDRLKASSLRKLEKRSLEAMQTGDMRGWRMQTFLQRYLSTELEVPRPATFHSLEVSRSDSRETLVREYVESIVKTMAASTMMQYLEALIAEYHGGCDTDGQLLAIAHVVDQLIETTDPQGKEEDFDLSTAFSEMTRALAAAKTTANSVHICRILSSILERKPHNVSQWNVEYLLSTVAILSAQQSRLDSGAPYIMLCKLVEVIIRKHRLRLEGHFHILLSTMQPLLRNLIQDQRKSHTGDGGIPQELKASAYGRLITLVCEPTAGAVSRSRHHSALDSAIDAAKRTAGRHMYLILMQYVKLQLEVGVPRPVREALEPAMNSIFDITTLDGRKILNYAVDASGRAILREMSKRYTRFGKWSGV</sequence>
<name>A0A086TI48_HAPC1</name>
<keyword evidence="3" id="KW-1185">Reference proteome</keyword>
<feature type="domain" description="Nucleolar 27S pre-rRNA processing Urb2/Npa2 C-terminal" evidence="1">
    <location>
        <begin position="1144"/>
        <end position="1356"/>
    </location>
</feature>
<evidence type="ECO:0000313" key="2">
    <source>
        <dbReference type="EMBL" id="KFH49030.1"/>
    </source>
</evidence>